<accession>A0ABV2TA79</accession>
<proteinExistence type="predicted"/>
<evidence type="ECO:0000313" key="1">
    <source>
        <dbReference type="EMBL" id="MET6999245.1"/>
    </source>
</evidence>
<organism evidence="1 2">
    <name type="scientific">Chitinophaga defluvii</name>
    <dbReference type="NCBI Taxonomy" id="3163343"/>
    <lineage>
        <taxon>Bacteria</taxon>
        <taxon>Pseudomonadati</taxon>
        <taxon>Bacteroidota</taxon>
        <taxon>Chitinophagia</taxon>
        <taxon>Chitinophagales</taxon>
        <taxon>Chitinophagaceae</taxon>
        <taxon>Chitinophaga</taxon>
    </lineage>
</organism>
<evidence type="ECO:0000313" key="2">
    <source>
        <dbReference type="Proteomes" id="UP001549749"/>
    </source>
</evidence>
<protein>
    <submittedName>
        <fullName evidence="1">3-keto-5-aminohexanoate cleavage protein</fullName>
    </submittedName>
</protein>
<gene>
    <name evidence="1" type="ORF">ABR189_17790</name>
</gene>
<dbReference type="PANTHER" id="PTHR37418:SF1">
    <property type="entry name" value="3-KETO-5-AMINOHEXANOATE CLEAVAGE PROTEIN"/>
    <property type="match status" value="1"/>
</dbReference>
<dbReference type="EMBL" id="JBEXAC010000002">
    <property type="protein sequence ID" value="MET6999245.1"/>
    <property type="molecule type" value="Genomic_DNA"/>
</dbReference>
<keyword evidence="2" id="KW-1185">Reference proteome</keyword>
<name>A0ABV2TA79_9BACT</name>
<dbReference type="Pfam" id="PF05853">
    <property type="entry name" value="BKACE"/>
    <property type="match status" value="1"/>
</dbReference>
<sequence length="236" mass="25858">MLQVALNGRRSRTESRFVPLTTPAIVQDIQLCVQAGVTSVHFHVRDKAGNESLRAADVAAQLLAIREAVPGIPLGISTGEWITPGERLQHIERWEVIPDFVSVNFGEPDHLEIAQAVLAKEIGIEAGVNHLSAAHNLIRSGLLPQCFRILLEPEEEELGKAIQTVIAIEALLSAHLTSRQSLLLHGTGYTCWPLLELAGSKGYQARIGLEDILYLPGGHEPVDNVTMVQYALRRSY</sequence>
<dbReference type="PANTHER" id="PTHR37418">
    <property type="entry name" value="3-KETO-5-AMINOHEXANOATE CLEAVAGE ENZYME-RELATED"/>
    <property type="match status" value="1"/>
</dbReference>
<dbReference type="Gene3D" id="3.20.20.70">
    <property type="entry name" value="Aldolase class I"/>
    <property type="match status" value="1"/>
</dbReference>
<dbReference type="InterPro" id="IPR013785">
    <property type="entry name" value="Aldolase_TIM"/>
</dbReference>
<reference evidence="1 2" key="1">
    <citation type="submission" date="2024-06" db="EMBL/GenBank/DDBJ databases">
        <title>Chitinophaga defluvii sp. nov., isolated from municipal sewage.</title>
        <authorList>
            <person name="Zhang L."/>
        </authorList>
    </citation>
    <scope>NUCLEOTIDE SEQUENCE [LARGE SCALE GENOMIC DNA]</scope>
    <source>
        <strain evidence="1 2">H8</strain>
    </source>
</reference>
<dbReference type="Proteomes" id="UP001549749">
    <property type="component" value="Unassembled WGS sequence"/>
</dbReference>
<dbReference type="RefSeq" id="WP_354661813.1">
    <property type="nucleotide sequence ID" value="NZ_JBEXAC010000002.1"/>
</dbReference>
<comment type="caution">
    <text evidence="1">The sequence shown here is derived from an EMBL/GenBank/DDBJ whole genome shotgun (WGS) entry which is preliminary data.</text>
</comment>
<dbReference type="InterPro" id="IPR008567">
    <property type="entry name" value="BKACE"/>
</dbReference>